<protein>
    <submittedName>
        <fullName evidence="1">Uncharacterized protein</fullName>
    </submittedName>
</protein>
<organism evidence="1 2">
    <name type="scientific">Trapa natans</name>
    <name type="common">Water chestnut</name>
    <dbReference type="NCBI Taxonomy" id="22666"/>
    <lineage>
        <taxon>Eukaryota</taxon>
        <taxon>Viridiplantae</taxon>
        <taxon>Streptophyta</taxon>
        <taxon>Embryophyta</taxon>
        <taxon>Tracheophyta</taxon>
        <taxon>Spermatophyta</taxon>
        <taxon>Magnoliopsida</taxon>
        <taxon>eudicotyledons</taxon>
        <taxon>Gunneridae</taxon>
        <taxon>Pentapetalae</taxon>
        <taxon>rosids</taxon>
        <taxon>malvids</taxon>
        <taxon>Myrtales</taxon>
        <taxon>Lythraceae</taxon>
        <taxon>Trapa</taxon>
    </lineage>
</organism>
<dbReference type="AlphaFoldDB" id="A0AAN7RGA0"/>
<comment type="caution">
    <text evidence="1">The sequence shown here is derived from an EMBL/GenBank/DDBJ whole genome shotgun (WGS) entry which is preliminary data.</text>
</comment>
<keyword evidence="2" id="KW-1185">Reference proteome</keyword>
<reference evidence="1 2" key="1">
    <citation type="journal article" date="2023" name="Hortic Res">
        <title>Pangenome of water caltrop reveals structural variations and asymmetric subgenome divergence after allopolyploidization.</title>
        <authorList>
            <person name="Zhang X."/>
            <person name="Chen Y."/>
            <person name="Wang L."/>
            <person name="Yuan Y."/>
            <person name="Fang M."/>
            <person name="Shi L."/>
            <person name="Lu R."/>
            <person name="Comes H.P."/>
            <person name="Ma Y."/>
            <person name="Chen Y."/>
            <person name="Huang G."/>
            <person name="Zhou Y."/>
            <person name="Zheng Z."/>
            <person name="Qiu Y."/>
        </authorList>
    </citation>
    <scope>NUCLEOTIDE SEQUENCE [LARGE SCALE GENOMIC DNA]</scope>
    <source>
        <strain evidence="1">F231</strain>
    </source>
</reference>
<name>A0AAN7RGA0_TRANT</name>
<proteinExistence type="predicted"/>
<sequence>MSMNEASSSLSQRAPAAALPHRVLVRLEAIASAFLPLDESSFLGSPPLLEGRIPATGAAISTVEAVRILE</sequence>
<accession>A0AAN7RGA0</accession>
<evidence type="ECO:0000313" key="2">
    <source>
        <dbReference type="Proteomes" id="UP001346149"/>
    </source>
</evidence>
<evidence type="ECO:0000313" key="1">
    <source>
        <dbReference type="EMBL" id="KAK4795978.1"/>
    </source>
</evidence>
<gene>
    <name evidence="1" type="ORF">SAY86_028304</name>
</gene>
<dbReference type="EMBL" id="JAXQNO010000006">
    <property type="protein sequence ID" value="KAK4795978.1"/>
    <property type="molecule type" value="Genomic_DNA"/>
</dbReference>
<dbReference type="Proteomes" id="UP001346149">
    <property type="component" value="Unassembled WGS sequence"/>
</dbReference>